<proteinExistence type="predicted"/>
<sequence length="465" mass="54468">MQDRAIADIGNLEILGKNSLSSFELLTQEPYPNRICKMLLIVFEENNGKIEFKSIDRDNVDENNYTKYAYRKGSASGGDVTFTTKCGDFSKKLNTLVNIQFPKLIKLLDEEKSDNIDFFKEWKKSFEESLNDIKNSLHDFYEKLEQHDKFTSAFTLVIDLDGQRKYLSDFDIFKKLIVKDKIDGNFKKHGVSSKGENSKCSICNEIKAEVYGFGSPLKYTTVNKPGFVSGFFKQENNWINYPICERCSIKMELGKNYIVKHLTKCFFEKEFYFVPKSVNSKNTESLKKALDILKDIDYNIENNDINIAKEDYFLKKIGDADDGIFTINILFFEENKKNKSIKIKAMIEEVPPSRFKKLFVDVPKKISEDSFFTDLINNHAEKDKLEFSYKLIKDFFEDDFYEITYNIFMGRKISQKLIYKNFMKVIRASYNESNNFFFKKGNLLIAKTYLLQSYFQELDLINYNK</sequence>
<keyword evidence="2" id="KW-1185">Reference proteome</keyword>
<organism evidence="1 2">
    <name type="scientific">Psychroflexus planctonicus</name>
    <dbReference type="NCBI Taxonomy" id="1526575"/>
    <lineage>
        <taxon>Bacteria</taxon>
        <taxon>Pseudomonadati</taxon>
        <taxon>Bacteroidota</taxon>
        <taxon>Flavobacteriia</taxon>
        <taxon>Flavobacteriales</taxon>
        <taxon>Flavobacteriaceae</taxon>
        <taxon>Psychroflexus</taxon>
    </lineage>
</organism>
<accession>A0ABQ1SCG9</accession>
<evidence type="ECO:0000313" key="1">
    <source>
        <dbReference type="EMBL" id="GGE27208.1"/>
    </source>
</evidence>
<evidence type="ECO:0000313" key="2">
    <source>
        <dbReference type="Proteomes" id="UP000599179"/>
    </source>
</evidence>
<gene>
    <name evidence="1" type="ORF">GCM10010832_04960</name>
</gene>
<dbReference type="InterPro" id="IPR013389">
    <property type="entry name" value="CRISPR-assoc_prot_Cas8b"/>
</dbReference>
<protein>
    <recommendedName>
        <fullName evidence="3">TIGR02556 family CRISPR-associated protein</fullName>
    </recommendedName>
</protein>
<dbReference type="RefSeq" id="WP_188457509.1">
    <property type="nucleotide sequence ID" value="NZ_BMGM01000002.1"/>
</dbReference>
<comment type="caution">
    <text evidence="1">The sequence shown here is derived from an EMBL/GenBank/DDBJ whole genome shotgun (WGS) entry which is preliminary data.</text>
</comment>
<dbReference type="Proteomes" id="UP000599179">
    <property type="component" value="Unassembled WGS sequence"/>
</dbReference>
<name>A0ABQ1SCG9_9FLAO</name>
<reference evidence="2" key="1">
    <citation type="journal article" date="2019" name="Int. J. Syst. Evol. Microbiol.">
        <title>The Global Catalogue of Microorganisms (GCM) 10K type strain sequencing project: providing services to taxonomists for standard genome sequencing and annotation.</title>
        <authorList>
            <consortium name="The Broad Institute Genomics Platform"/>
            <consortium name="The Broad Institute Genome Sequencing Center for Infectious Disease"/>
            <person name="Wu L."/>
            <person name="Ma J."/>
        </authorList>
    </citation>
    <scope>NUCLEOTIDE SEQUENCE [LARGE SCALE GENOMIC DNA]</scope>
    <source>
        <strain evidence="2">CGMCC 1.12931</strain>
    </source>
</reference>
<dbReference type="EMBL" id="BMGM01000002">
    <property type="protein sequence ID" value="GGE27208.1"/>
    <property type="molecule type" value="Genomic_DNA"/>
</dbReference>
<dbReference type="Pfam" id="PF09484">
    <property type="entry name" value="Cas_TM1802"/>
    <property type="match status" value="1"/>
</dbReference>
<evidence type="ECO:0008006" key="3">
    <source>
        <dbReference type="Google" id="ProtNLM"/>
    </source>
</evidence>